<accession>A0A0A8ZSQ9</accession>
<sequence>MLVKLKSLFLKISYLGSSQPIYIRMAIVIGLIKQ</sequence>
<name>A0A0A8ZSQ9_ARUDO</name>
<dbReference type="AlphaFoldDB" id="A0A0A8ZSQ9"/>
<organism evidence="1">
    <name type="scientific">Arundo donax</name>
    <name type="common">Giant reed</name>
    <name type="synonym">Donax arundinaceus</name>
    <dbReference type="NCBI Taxonomy" id="35708"/>
    <lineage>
        <taxon>Eukaryota</taxon>
        <taxon>Viridiplantae</taxon>
        <taxon>Streptophyta</taxon>
        <taxon>Embryophyta</taxon>
        <taxon>Tracheophyta</taxon>
        <taxon>Spermatophyta</taxon>
        <taxon>Magnoliopsida</taxon>
        <taxon>Liliopsida</taxon>
        <taxon>Poales</taxon>
        <taxon>Poaceae</taxon>
        <taxon>PACMAD clade</taxon>
        <taxon>Arundinoideae</taxon>
        <taxon>Arundineae</taxon>
        <taxon>Arundo</taxon>
    </lineage>
</organism>
<dbReference type="EMBL" id="GBRH01256064">
    <property type="protein sequence ID" value="JAD41831.1"/>
    <property type="molecule type" value="Transcribed_RNA"/>
</dbReference>
<reference evidence="1" key="1">
    <citation type="submission" date="2014-09" db="EMBL/GenBank/DDBJ databases">
        <authorList>
            <person name="Magalhaes I.L.F."/>
            <person name="Oliveira U."/>
            <person name="Santos F.R."/>
            <person name="Vidigal T.H.D.A."/>
            <person name="Brescovit A.D."/>
            <person name="Santos A.J."/>
        </authorList>
    </citation>
    <scope>NUCLEOTIDE SEQUENCE</scope>
    <source>
        <tissue evidence="1">Shoot tissue taken approximately 20 cm above the soil surface</tissue>
    </source>
</reference>
<reference evidence="1" key="2">
    <citation type="journal article" date="2015" name="Data Brief">
        <title>Shoot transcriptome of the giant reed, Arundo donax.</title>
        <authorList>
            <person name="Barrero R.A."/>
            <person name="Guerrero F.D."/>
            <person name="Moolhuijzen P."/>
            <person name="Goolsby J.A."/>
            <person name="Tidwell J."/>
            <person name="Bellgard S.E."/>
            <person name="Bellgard M.I."/>
        </authorList>
    </citation>
    <scope>NUCLEOTIDE SEQUENCE</scope>
    <source>
        <tissue evidence="1">Shoot tissue taken approximately 20 cm above the soil surface</tissue>
    </source>
</reference>
<evidence type="ECO:0000313" key="1">
    <source>
        <dbReference type="EMBL" id="JAD41831.1"/>
    </source>
</evidence>
<protein>
    <submittedName>
        <fullName evidence="1">Uncharacterized protein</fullName>
    </submittedName>
</protein>
<proteinExistence type="predicted"/>